<dbReference type="EMBL" id="JAMBEP010000001">
    <property type="protein sequence ID" value="MCL1633689.1"/>
    <property type="molecule type" value="Genomic_DNA"/>
</dbReference>
<dbReference type="SUPFAM" id="SSF46458">
    <property type="entry name" value="Globin-like"/>
    <property type="match status" value="1"/>
</dbReference>
<evidence type="ECO:0000313" key="7">
    <source>
        <dbReference type="Proteomes" id="UP001431217"/>
    </source>
</evidence>
<keyword evidence="2" id="KW-0349">Heme</keyword>
<feature type="region of interest" description="Disordered" evidence="5">
    <location>
        <begin position="144"/>
        <end position="164"/>
    </location>
</feature>
<dbReference type="InterPro" id="IPR009050">
    <property type="entry name" value="Globin-like_sf"/>
</dbReference>
<organism evidence="6 7">
    <name type="scientific">Luteimonas galliterrae</name>
    <dbReference type="NCBI Taxonomy" id="2940486"/>
    <lineage>
        <taxon>Bacteria</taxon>
        <taxon>Pseudomonadati</taxon>
        <taxon>Pseudomonadota</taxon>
        <taxon>Gammaproteobacteria</taxon>
        <taxon>Lysobacterales</taxon>
        <taxon>Lysobacteraceae</taxon>
        <taxon>Luteimonas</taxon>
    </lineage>
</organism>
<dbReference type="Gene3D" id="1.10.490.10">
    <property type="entry name" value="Globins"/>
    <property type="match status" value="1"/>
</dbReference>
<dbReference type="CDD" id="cd14775">
    <property type="entry name" value="TrHb2_O-like"/>
    <property type="match status" value="1"/>
</dbReference>
<dbReference type="InterPro" id="IPR012292">
    <property type="entry name" value="Globin/Proto"/>
</dbReference>
<evidence type="ECO:0000256" key="1">
    <source>
        <dbReference type="ARBA" id="ARBA00022448"/>
    </source>
</evidence>
<reference evidence="6 7" key="1">
    <citation type="submission" date="2022-05" db="EMBL/GenBank/DDBJ databases">
        <title>Luteimonas sp. SX5, whole genome shotgun sequencing project.</title>
        <authorList>
            <person name="Zhao G."/>
            <person name="Shen L."/>
        </authorList>
    </citation>
    <scope>NUCLEOTIDE SEQUENCE [LARGE SCALE GENOMIC DNA]</scope>
    <source>
        <strain evidence="6 7">SX5</strain>
    </source>
</reference>
<evidence type="ECO:0000256" key="3">
    <source>
        <dbReference type="ARBA" id="ARBA00022723"/>
    </source>
</evidence>
<dbReference type="RefSeq" id="WP_249471176.1">
    <property type="nucleotide sequence ID" value="NZ_JAMBEP010000001.1"/>
</dbReference>
<gene>
    <name evidence="6" type="ORF">M2650_03390</name>
</gene>
<keyword evidence="1" id="KW-0813">Transport</keyword>
<evidence type="ECO:0000256" key="5">
    <source>
        <dbReference type="SAM" id="MobiDB-lite"/>
    </source>
</evidence>
<sequence length="164" mass="18160">MTTEVQEPASAAPSSPYDWAGGMAALETLTEAFYGKVNADPLLQPVFAKMDPEHPRHVARFLAEVFGGPKAYSESHGGHAEMIRHHLGRHLQEAQRRRWVQLLIDAADEIGLPDDPEFRSSFVAYIEWGTRLAVINSQPGAEVAEEQPMPQWGWGETKGPYVAP</sequence>
<protein>
    <submittedName>
        <fullName evidence="6">Group II truncated hemoglobin</fullName>
    </submittedName>
</protein>
<keyword evidence="4" id="KW-0408">Iron</keyword>
<dbReference type="InterPro" id="IPR001486">
    <property type="entry name" value="Hemoglobin_trunc"/>
</dbReference>
<evidence type="ECO:0000256" key="4">
    <source>
        <dbReference type="ARBA" id="ARBA00023004"/>
    </source>
</evidence>
<evidence type="ECO:0000256" key="2">
    <source>
        <dbReference type="ARBA" id="ARBA00022617"/>
    </source>
</evidence>
<name>A0ABT0MFN7_9GAMM</name>
<keyword evidence="3" id="KW-0479">Metal-binding</keyword>
<accession>A0ABT0MFN7</accession>
<comment type="caution">
    <text evidence="6">The sequence shown here is derived from an EMBL/GenBank/DDBJ whole genome shotgun (WGS) entry which is preliminary data.</text>
</comment>
<proteinExistence type="predicted"/>
<evidence type="ECO:0000313" key="6">
    <source>
        <dbReference type="EMBL" id="MCL1633689.1"/>
    </source>
</evidence>
<keyword evidence="7" id="KW-1185">Reference proteome</keyword>
<dbReference type="Proteomes" id="UP001431217">
    <property type="component" value="Unassembled WGS sequence"/>
</dbReference>
<dbReference type="Pfam" id="PF01152">
    <property type="entry name" value="Bac_globin"/>
    <property type="match status" value="1"/>
</dbReference>